<dbReference type="EMBL" id="LKEV01000004">
    <property type="protein sequence ID" value="KQB86221.1"/>
    <property type="molecule type" value="Genomic_DNA"/>
</dbReference>
<dbReference type="SUPFAM" id="SSF53474">
    <property type="entry name" value="alpha/beta-Hydrolases"/>
    <property type="match status" value="1"/>
</dbReference>
<evidence type="ECO:0000313" key="4">
    <source>
        <dbReference type="Proteomes" id="UP000050488"/>
    </source>
</evidence>
<reference evidence="3 4" key="1">
    <citation type="submission" date="2015-10" db="EMBL/GenBank/DDBJ databases">
        <title>Corynebacteirum lowii and Corynebacterium oculi species nova, derived from human clinical disease and and emended description of Corynebacterium mastiditis.</title>
        <authorList>
            <person name="Bernard K."/>
            <person name="Pacheco A.L."/>
            <person name="Mcdougall C."/>
            <person name="Burtx T."/>
            <person name="Weibe D."/>
            <person name="Tyler S."/>
            <person name="Olson A.B."/>
            <person name="Cnockaert M."/>
            <person name="Eguchi H."/>
            <person name="Kuwahara T."/>
            <person name="Nakayama-Imaohji H."/>
            <person name="Boudewijins M."/>
            <person name="Van Hoecke F."/>
            <person name="Bernier A.-M."/>
            <person name="Vandamme P."/>
        </authorList>
    </citation>
    <scope>NUCLEOTIDE SEQUENCE [LARGE SCALE GENOMIC DNA]</scope>
    <source>
        <strain evidence="3 4">NML 130206</strain>
    </source>
</reference>
<dbReference type="PATRIC" id="fig|1544413.3.peg.1577"/>
<evidence type="ECO:0000313" key="3">
    <source>
        <dbReference type="EMBL" id="KQB86221.1"/>
    </source>
</evidence>
<protein>
    <submittedName>
        <fullName evidence="3">Alpha/beta hydrolase family protein</fullName>
    </submittedName>
</protein>
<dbReference type="RefSeq" id="WP_055178187.1">
    <property type="nucleotide sequence ID" value="NZ_JAUSQY010000001.1"/>
</dbReference>
<evidence type="ECO:0000259" key="2">
    <source>
        <dbReference type="Pfam" id="PF02230"/>
    </source>
</evidence>
<feature type="domain" description="Phospholipase/carboxylesterase/thioesterase" evidence="2">
    <location>
        <begin position="103"/>
        <end position="171"/>
    </location>
</feature>
<organism evidence="3 4">
    <name type="scientific">Corynebacterium lowii</name>
    <dbReference type="NCBI Taxonomy" id="1544413"/>
    <lineage>
        <taxon>Bacteria</taxon>
        <taxon>Bacillati</taxon>
        <taxon>Actinomycetota</taxon>
        <taxon>Actinomycetes</taxon>
        <taxon>Mycobacteriales</taxon>
        <taxon>Corynebacteriaceae</taxon>
        <taxon>Corynebacterium</taxon>
    </lineage>
</organism>
<dbReference type="Pfam" id="PF02230">
    <property type="entry name" value="Abhydrolase_2"/>
    <property type="match status" value="1"/>
</dbReference>
<keyword evidence="4" id="KW-1185">Reference proteome</keyword>
<dbReference type="GO" id="GO:0016787">
    <property type="term" value="F:hydrolase activity"/>
    <property type="evidence" value="ECO:0007669"/>
    <property type="project" value="UniProtKB-KW"/>
</dbReference>
<dbReference type="AlphaFoldDB" id="A0A0Q0UJ13"/>
<dbReference type="InterPro" id="IPR003140">
    <property type="entry name" value="PLipase/COase/thioEstase"/>
</dbReference>
<dbReference type="Proteomes" id="UP000050488">
    <property type="component" value="Unassembled WGS sequence"/>
</dbReference>
<dbReference type="Gene3D" id="3.40.50.1820">
    <property type="entry name" value="alpha/beta hydrolase"/>
    <property type="match status" value="1"/>
</dbReference>
<accession>A0A0Q0UJ13</accession>
<name>A0A0Q0UJ13_9CORY</name>
<gene>
    <name evidence="3" type="ORF">Clow_01575</name>
</gene>
<comment type="caution">
    <text evidence="3">The sequence shown here is derived from an EMBL/GenBank/DDBJ whole genome shotgun (WGS) entry which is preliminary data.</text>
</comment>
<dbReference type="InterPro" id="IPR029058">
    <property type="entry name" value="AB_hydrolase_fold"/>
</dbReference>
<proteinExistence type="predicted"/>
<dbReference type="InterPro" id="IPR050955">
    <property type="entry name" value="Plant_Biomass_Hydrol_Est"/>
</dbReference>
<evidence type="ECO:0000256" key="1">
    <source>
        <dbReference type="ARBA" id="ARBA00022729"/>
    </source>
</evidence>
<dbReference type="PANTHER" id="PTHR43037:SF1">
    <property type="entry name" value="BLL1128 PROTEIN"/>
    <property type="match status" value="1"/>
</dbReference>
<keyword evidence="3" id="KW-0378">Hydrolase</keyword>
<dbReference type="STRING" id="1544413.Clow_01575"/>
<dbReference type="OrthoDB" id="9767239at2"/>
<keyword evidence="1" id="KW-0732">Signal</keyword>
<dbReference type="PANTHER" id="PTHR43037">
    <property type="entry name" value="UNNAMED PRODUCT-RELATED"/>
    <property type="match status" value="1"/>
</dbReference>
<sequence>MEARTLDVHGQQRRYHVVFPKSTPVNADLLLYLHGSRQSGRVSPHFTAHTFDAMAERTGTILVYPDGIGHHFNDARREFDEQCRREAVDDVAFLRAIVDSFAPARTFACGYSNGGHMVLRLLLDAPGLLTAAAIFSAAPPAPSNLMVSTAAYRSTPVMFMHGTADPITPYEGGRVELQGSARGEMMPAFAGAAYWAGLNGCTAIPDTSHPHPGVDVDTWDDGAHPPVQLWTLHGVGHVVPSPKKAPATLGPGTTAVVGAEVAAEFFGLSALS</sequence>